<sequence>MKLYFAPLSGHAHRAHLFLSLAEIPHELVTLNLAQGEHKTESYLKLNRLGQVPVLVDGDVVVPDSIAIMVYAAKKFGKTEWLPDDPVGAASVQRWLSISNGQIFNGPCMARLITLFNAKFNPQEAIDRAHAILRVIDAELEGRDWIALPRPTAADAALYSYIANAPEGNVDLSGYANVLAWLERVEALPGFVPFQQSRVGLRA</sequence>
<dbReference type="PANTHER" id="PTHR44051:SF2">
    <property type="entry name" value="HYPOTHETICAL GLUTATHIONE S-TRANSFERASE LIKE PROTEIN"/>
    <property type="match status" value="1"/>
</dbReference>
<dbReference type="SUPFAM" id="SSF47616">
    <property type="entry name" value="GST C-terminal domain-like"/>
    <property type="match status" value="1"/>
</dbReference>
<dbReference type="PROSITE" id="PS50405">
    <property type="entry name" value="GST_CTER"/>
    <property type="match status" value="1"/>
</dbReference>
<evidence type="ECO:0000313" key="4">
    <source>
        <dbReference type="EMBL" id="GEP09010.1"/>
    </source>
</evidence>
<comment type="similarity">
    <text evidence="1">Belongs to the GST superfamily.</text>
</comment>
<feature type="domain" description="GST C-terminal" evidence="3">
    <location>
        <begin position="85"/>
        <end position="203"/>
    </location>
</feature>
<keyword evidence="4" id="KW-0808">Transferase</keyword>
<dbReference type="Gene3D" id="3.40.30.10">
    <property type="entry name" value="Glutaredoxin"/>
    <property type="match status" value="1"/>
</dbReference>
<dbReference type="Gene3D" id="1.20.1050.10">
    <property type="match status" value="1"/>
</dbReference>
<feature type="domain" description="GST N-terminal" evidence="2">
    <location>
        <begin position="1"/>
        <end position="80"/>
    </location>
</feature>
<evidence type="ECO:0000313" key="5">
    <source>
        <dbReference type="Proteomes" id="UP000321750"/>
    </source>
</evidence>
<dbReference type="GO" id="GO:0016740">
    <property type="term" value="F:transferase activity"/>
    <property type="evidence" value="ECO:0007669"/>
    <property type="project" value="UniProtKB-KW"/>
</dbReference>
<dbReference type="EMBL" id="BJZV01000003">
    <property type="protein sequence ID" value="GEP09010.1"/>
    <property type="molecule type" value="Genomic_DNA"/>
</dbReference>
<dbReference type="SFLD" id="SFLDG00358">
    <property type="entry name" value="Main_(cytGST)"/>
    <property type="match status" value="1"/>
</dbReference>
<dbReference type="AlphaFoldDB" id="A0A512JGC9"/>
<dbReference type="PANTHER" id="PTHR44051">
    <property type="entry name" value="GLUTATHIONE S-TRANSFERASE-RELATED"/>
    <property type="match status" value="1"/>
</dbReference>
<dbReference type="Proteomes" id="UP000321750">
    <property type="component" value="Unassembled WGS sequence"/>
</dbReference>
<dbReference type="RefSeq" id="WP_147045348.1">
    <property type="nucleotide sequence ID" value="NZ_BJZV01000003.1"/>
</dbReference>
<comment type="caution">
    <text evidence="4">The sequence shown here is derived from an EMBL/GenBank/DDBJ whole genome shotgun (WGS) entry which is preliminary data.</text>
</comment>
<dbReference type="InterPro" id="IPR036249">
    <property type="entry name" value="Thioredoxin-like_sf"/>
</dbReference>
<organism evidence="4 5">
    <name type="scientific">Methylobacterium gnaphalii</name>
    <dbReference type="NCBI Taxonomy" id="1010610"/>
    <lineage>
        <taxon>Bacteria</taxon>
        <taxon>Pseudomonadati</taxon>
        <taxon>Pseudomonadota</taxon>
        <taxon>Alphaproteobacteria</taxon>
        <taxon>Hyphomicrobiales</taxon>
        <taxon>Methylobacteriaceae</taxon>
        <taxon>Methylobacterium</taxon>
    </lineage>
</organism>
<evidence type="ECO:0000256" key="1">
    <source>
        <dbReference type="RuleBase" id="RU003494"/>
    </source>
</evidence>
<dbReference type="InterPro" id="IPR004045">
    <property type="entry name" value="Glutathione_S-Trfase_N"/>
</dbReference>
<dbReference type="OrthoDB" id="9810080at2"/>
<dbReference type="Pfam" id="PF00043">
    <property type="entry name" value="GST_C"/>
    <property type="match status" value="1"/>
</dbReference>
<dbReference type="InterPro" id="IPR040079">
    <property type="entry name" value="Glutathione_S-Trfase"/>
</dbReference>
<reference evidence="4 5" key="1">
    <citation type="submission" date="2019-07" db="EMBL/GenBank/DDBJ databases">
        <title>Whole genome shotgun sequence of Methylobacterium gnaphalii NBRC 107716.</title>
        <authorList>
            <person name="Hosoyama A."/>
            <person name="Uohara A."/>
            <person name="Ohji S."/>
            <person name="Ichikawa N."/>
        </authorList>
    </citation>
    <scope>NUCLEOTIDE SEQUENCE [LARGE SCALE GENOMIC DNA]</scope>
    <source>
        <strain evidence="4 5">NBRC 107716</strain>
    </source>
</reference>
<protein>
    <submittedName>
        <fullName evidence="4">Glutathione S-transferase</fullName>
    </submittedName>
</protein>
<dbReference type="Pfam" id="PF02798">
    <property type="entry name" value="GST_N"/>
    <property type="match status" value="1"/>
</dbReference>
<proteinExistence type="inferred from homology"/>
<keyword evidence="5" id="KW-1185">Reference proteome</keyword>
<name>A0A512JGC9_9HYPH</name>
<dbReference type="InterPro" id="IPR004046">
    <property type="entry name" value="GST_C"/>
</dbReference>
<dbReference type="InterPro" id="IPR036282">
    <property type="entry name" value="Glutathione-S-Trfase_C_sf"/>
</dbReference>
<dbReference type="SFLD" id="SFLDS00019">
    <property type="entry name" value="Glutathione_Transferase_(cytos"/>
    <property type="match status" value="1"/>
</dbReference>
<accession>A0A512JGC9</accession>
<dbReference type="CDD" id="cd03206">
    <property type="entry name" value="GST_C_7"/>
    <property type="match status" value="1"/>
</dbReference>
<dbReference type="SUPFAM" id="SSF52833">
    <property type="entry name" value="Thioredoxin-like"/>
    <property type="match status" value="1"/>
</dbReference>
<evidence type="ECO:0000259" key="3">
    <source>
        <dbReference type="PROSITE" id="PS50405"/>
    </source>
</evidence>
<dbReference type="PROSITE" id="PS50404">
    <property type="entry name" value="GST_NTER"/>
    <property type="match status" value="1"/>
</dbReference>
<gene>
    <name evidence="4" type="ORF">MGN01_08550</name>
</gene>
<evidence type="ECO:0000259" key="2">
    <source>
        <dbReference type="PROSITE" id="PS50404"/>
    </source>
</evidence>
<dbReference type="InterPro" id="IPR010987">
    <property type="entry name" value="Glutathione-S-Trfase_C-like"/>
</dbReference>